<dbReference type="Proteomes" id="UP000092154">
    <property type="component" value="Unassembled WGS sequence"/>
</dbReference>
<gene>
    <name evidence="1" type="ORF">K503DRAFT_867926</name>
</gene>
<dbReference type="OrthoDB" id="3229878at2759"/>
<evidence type="ECO:0008006" key="3">
    <source>
        <dbReference type="Google" id="ProtNLM"/>
    </source>
</evidence>
<reference evidence="1 2" key="1">
    <citation type="submission" date="2016-06" db="EMBL/GenBank/DDBJ databases">
        <title>Comparative genomics of the ectomycorrhizal sister species Rhizopogon vinicolor and Rhizopogon vesiculosus (Basidiomycota: Boletales) reveals a divergence of the mating type B locus.</title>
        <authorList>
            <consortium name="DOE Joint Genome Institute"/>
            <person name="Mujic A.B."/>
            <person name="Kuo A."/>
            <person name="Tritt A."/>
            <person name="Lipzen A."/>
            <person name="Chen C."/>
            <person name="Johnson J."/>
            <person name="Sharma A."/>
            <person name="Barry K."/>
            <person name="Grigoriev I.V."/>
            <person name="Spatafora J.W."/>
        </authorList>
    </citation>
    <scope>NUCLEOTIDE SEQUENCE [LARGE SCALE GENOMIC DNA]</scope>
    <source>
        <strain evidence="1 2">AM-OR11-026</strain>
    </source>
</reference>
<proteinExistence type="predicted"/>
<dbReference type="STRING" id="1314800.A0A1B7MTL8"/>
<organism evidence="1 2">
    <name type="scientific">Rhizopogon vinicolor AM-OR11-026</name>
    <dbReference type="NCBI Taxonomy" id="1314800"/>
    <lineage>
        <taxon>Eukaryota</taxon>
        <taxon>Fungi</taxon>
        <taxon>Dikarya</taxon>
        <taxon>Basidiomycota</taxon>
        <taxon>Agaricomycotina</taxon>
        <taxon>Agaricomycetes</taxon>
        <taxon>Agaricomycetidae</taxon>
        <taxon>Boletales</taxon>
        <taxon>Suillineae</taxon>
        <taxon>Rhizopogonaceae</taxon>
        <taxon>Rhizopogon</taxon>
    </lineage>
</organism>
<sequence length="452" mass="51152">MSTDIEYIYEIDLDRKIFHINGIPLFALECLLSDEVFLKHVSEDHYRNVACIPECPPEHMYKRPTPPVVEDSEFSTYRSLVCIGTDVALSDLLGISDVLSPCEHIRASLLETIIGQCMARTTRNSCITKHDVRRTAVATFYQFILVSDHNQLTDQEWSTASFMANLAFIPQIFDSPTWPWTRSNHQSSSRKEFTWIREDTVLCIATHLDDERCLFASISRLIDEILAQKDNPGDYFGVAFSISHCAIVKVVKYTHAATFGHTGALQFLPSFFADSPSTPGITALARLGYRVDPALFMRAMRVYRYQPKKRHTDDPPRKICSSAVLPPELWREIGFLLQLHDLFAFGLVSKLCHGVASMVLCYPHICGYRLIDVPKEQPRYLQSDCRFLHAVPFLTSRDGFPAIMIAGLGDWLNIIEIPSDFDDSSLTVCFSVRLDDNLIGTPDINIGWGISD</sequence>
<dbReference type="EMBL" id="KV448455">
    <property type="protein sequence ID" value="OAX35935.1"/>
    <property type="molecule type" value="Genomic_DNA"/>
</dbReference>
<evidence type="ECO:0000313" key="1">
    <source>
        <dbReference type="EMBL" id="OAX35935.1"/>
    </source>
</evidence>
<name>A0A1B7MTL8_9AGAM</name>
<keyword evidence="2" id="KW-1185">Reference proteome</keyword>
<accession>A0A1B7MTL8</accession>
<dbReference type="AlphaFoldDB" id="A0A1B7MTL8"/>
<dbReference type="InParanoid" id="A0A1B7MTL8"/>
<protein>
    <recommendedName>
        <fullName evidence="3">F-box domain-containing protein</fullName>
    </recommendedName>
</protein>
<evidence type="ECO:0000313" key="2">
    <source>
        <dbReference type="Proteomes" id="UP000092154"/>
    </source>
</evidence>